<evidence type="ECO:0008006" key="4">
    <source>
        <dbReference type="Google" id="ProtNLM"/>
    </source>
</evidence>
<dbReference type="InterPro" id="IPR020076">
    <property type="entry name" value="DUF2768"/>
</dbReference>
<protein>
    <recommendedName>
        <fullName evidence="4">DUF2768 domain-containing protein</fullName>
    </recommendedName>
</protein>
<proteinExistence type="predicted"/>
<name>A0A841PT85_9BACI</name>
<reference evidence="2 3" key="1">
    <citation type="submission" date="2020-08" db="EMBL/GenBank/DDBJ databases">
        <title>Genomic Encyclopedia of Type Strains, Phase IV (KMG-IV): sequencing the most valuable type-strain genomes for metagenomic binning, comparative biology and taxonomic classification.</title>
        <authorList>
            <person name="Goeker M."/>
        </authorList>
    </citation>
    <scope>NUCLEOTIDE SEQUENCE [LARGE SCALE GENOMIC DNA]</scope>
    <source>
        <strain evidence="2 3">DSM 19612</strain>
    </source>
</reference>
<dbReference type="Proteomes" id="UP000581688">
    <property type="component" value="Unassembled WGS sequence"/>
</dbReference>
<feature type="transmembrane region" description="Helical" evidence="1">
    <location>
        <begin position="6"/>
        <end position="27"/>
    </location>
</feature>
<evidence type="ECO:0000313" key="2">
    <source>
        <dbReference type="EMBL" id="MBB6452197.1"/>
    </source>
</evidence>
<dbReference type="Pfam" id="PF10966">
    <property type="entry name" value="DUF2768"/>
    <property type="match status" value="1"/>
</dbReference>
<keyword evidence="1" id="KW-0812">Transmembrane</keyword>
<dbReference type="RefSeq" id="WP_174495122.1">
    <property type="nucleotide sequence ID" value="NZ_CADDWK010000002.1"/>
</dbReference>
<evidence type="ECO:0000256" key="1">
    <source>
        <dbReference type="SAM" id="Phobius"/>
    </source>
</evidence>
<dbReference type="EMBL" id="JACHGH010000002">
    <property type="protein sequence ID" value="MBB6452197.1"/>
    <property type="molecule type" value="Genomic_DNA"/>
</dbReference>
<accession>A0A841PT85</accession>
<organism evidence="2 3">
    <name type="scientific">Salirhabdus euzebyi</name>
    <dbReference type="NCBI Taxonomy" id="394506"/>
    <lineage>
        <taxon>Bacteria</taxon>
        <taxon>Bacillati</taxon>
        <taxon>Bacillota</taxon>
        <taxon>Bacilli</taxon>
        <taxon>Bacillales</taxon>
        <taxon>Bacillaceae</taxon>
        <taxon>Salirhabdus</taxon>
    </lineage>
</organism>
<feature type="transmembrane region" description="Helical" evidence="1">
    <location>
        <begin position="34"/>
        <end position="60"/>
    </location>
</feature>
<evidence type="ECO:0000313" key="3">
    <source>
        <dbReference type="Proteomes" id="UP000581688"/>
    </source>
</evidence>
<comment type="caution">
    <text evidence="2">The sequence shown here is derived from an EMBL/GenBank/DDBJ whole genome shotgun (WGS) entry which is preliminary data.</text>
</comment>
<sequence>MSESMLKMYVSFAGIIFLFIAVGLILLSRHKLKGVLSIVTGALAYIFMILGGLIIFYIVFSGPTA</sequence>
<keyword evidence="1" id="KW-0472">Membrane</keyword>
<keyword evidence="3" id="KW-1185">Reference proteome</keyword>
<dbReference type="AlphaFoldDB" id="A0A841PT85"/>
<gene>
    <name evidence="2" type="ORF">HNQ94_000642</name>
</gene>
<keyword evidence="1" id="KW-1133">Transmembrane helix</keyword>